<dbReference type="InterPro" id="IPR041792">
    <property type="entry name" value="MPP_PAP"/>
</dbReference>
<name>A0A061RGP6_9CHLO</name>
<dbReference type="EMBL" id="GBEZ01016584">
    <property type="protein sequence ID" value="JAC69676.1"/>
    <property type="molecule type" value="Transcribed_RNA"/>
</dbReference>
<dbReference type="GO" id="GO:0003993">
    <property type="term" value="F:acid phosphatase activity"/>
    <property type="evidence" value="ECO:0007669"/>
    <property type="project" value="UniProtKB-EC"/>
</dbReference>
<evidence type="ECO:0000256" key="4">
    <source>
        <dbReference type="ARBA" id="ARBA00023180"/>
    </source>
</evidence>
<evidence type="ECO:0000259" key="8">
    <source>
        <dbReference type="Pfam" id="PF16656"/>
    </source>
</evidence>
<dbReference type="CDD" id="cd00839">
    <property type="entry name" value="MPP_PAPs"/>
    <property type="match status" value="1"/>
</dbReference>
<dbReference type="EC" id="3.1.3.2" evidence="5"/>
<dbReference type="SUPFAM" id="SSF56300">
    <property type="entry name" value="Metallo-dependent phosphatases"/>
    <property type="match status" value="1"/>
</dbReference>
<evidence type="ECO:0000256" key="3">
    <source>
        <dbReference type="ARBA" id="ARBA00022801"/>
    </source>
</evidence>
<reference evidence="9" key="1">
    <citation type="submission" date="2014-05" db="EMBL/GenBank/DDBJ databases">
        <title>The transcriptome of the halophilic microalga Tetraselmis sp. GSL018 isolated from the Great Salt Lake, Utah.</title>
        <authorList>
            <person name="Jinkerson R.E."/>
            <person name="D'Adamo S."/>
            <person name="Posewitz M.C."/>
        </authorList>
    </citation>
    <scope>NUCLEOTIDE SEQUENCE</scope>
    <source>
        <strain evidence="9">GSL018</strain>
    </source>
</reference>
<feature type="domain" description="Purple acid phosphatase N-terminal" evidence="8">
    <location>
        <begin position="58"/>
        <end position="208"/>
    </location>
</feature>
<dbReference type="InterPro" id="IPR029052">
    <property type="entry name" value="Metallo-depent_PP-like"/>
</dbReference>
<comment type="similarity">
    <text evidence="1 5">Belongs to the metallophosphoesterase superfamily. Purple acid phosphatase family.</text>
</comment>
<evidence type="ECO:0000259" key="6">
    <source>
        <dbReference type="Pfam" id="PF00149"/>
    </source>
</evidence>
<gene>
    <name evidence="9" type="ORF">TSPGSL018_5813</name>
</gene>
<feature type="chain" id="PRO_5005102985" description="Purple acid phosphatase" evidence="5">
    <location>
        <begin position="22"/>
        <end position="553"/>
    </location>
</feature>
<dbReference type="Gene3D" id="3.60.21.10">
    <property type="match status" value="1"/>
</dbReference>
<dbReference type="GO" id="GO:0046872">
    <property type="term" value="F:metal ion binding"/>
    <property type="evidence" value="ECO:0007669"/>
    <property type="project" value="InterPro"/>
</dbReference>
<dbReference type="SUPFAM" id="SSF49363">
    <property type="entry name" value="Purple acid phosphatase, N-terminal domain"/>
    <property type="match status" value="1"/>
</dbReference>
<evidence type="ECO:0000256" key="5">
    <source>
        <dbReference type="RuleBase" id="RU361203"/>
    </source>
</evidence>
<dbReference type="InterPro" id="IPR008963">
    <property type="entry name" value="Purple_acid_Pase-like_N"/>
</dbReference>
<accession>A0A061RGP6</accession>
<dbReference type="InterPro" id="IPR039331">
    <property type="entry name" value="PAPs-like"/>
</dbReference>
<keyword evidence="4" id="KW-0325">Glycoprotein</keyword>
<feature type="signal peptide" evidence="5">
    <location>
        <begin position="1"/>
        <end position="21"/>
    </location>
</feature>
<dbReference type="InterPro" id="IPR015914">
    <property type="entry name" value="PAPs_N"/>
</dbReference>
<evidence type="ECO:0000256" key="1">
    <source>
        <dbReference type="ARBA" id="ARBA00008723"/>
    </source>
</evidence>
<sequence length="553" mass="62187">MLSPWFTKLFLFAFLAVGACARHAPRQTSLLESPAASGHLPTNHPLLKWKRFDAQDSDQVHVSLAGPNQVFVVYATSDADEESIVFYGNSKNDLKLEMRGTKKTYTQQICPAPAQRTNRMPGPSSRMPSLESTMALQNTSAWLPESSEAYTVIRNEEDLAKGCWPYFNENSFYESPTIHTVHLTQLLPSTRYYYRCGRKSTRVFSFRTPPEVGPTANLRLGVWADVGQSNVSILTAQGMIDQDTDLSLLAGDLSYADGTPWRWDTWATAMEPLMANQLHLFCPGNHDLAEGAEQGVAYSARYPSPSESSGSTSPLWYSVDIGPVHLVSLAGQYSPIWPGSAQYAWLLEDLAQVNRTVTPWLVAVWHTPWYSSNENHKLEAEPMRRRLERLMYDAGVNVVINGHVHAYERTHPVFEFERDECAPTYLVVGDAGNYEGPATPWADPKPVWSAFRQASFGTGVLEFQGSEKAVWTWRRRACVRLHGGMFDVWTHLNNATYFVPFTTKDGICETEDDNSQTSSLRLDSTVIHQHPNRCKRSRNSFVSRTNPSNLQTF</sequence>
<dbReference type="Pfam" id="PF00149">
    <property type="entry name" value="Metallophos"/>
    <property type="match status" value="1"/>
</dbReference>
<dbReference type="Pfam" id="PF16656">
    <property type="entry name" value="Pur_ac_phosph_N"/>
    <property type="match status" value="1"/>
</dbReference>
<protein>
    <recommendedName>
        <fullName evidence="5">Purple acid phosphatase</fullName>
        <ecNumber evidence="5">3.1.3.2</ecNumber>
    </recommendedName>
</protein>
<keyword evidence="3 5" id="KW-0378">Hydrolase</keyword>
<evidence type="ECO:0000313" key="9">
    <source>
        <dbReference type="EMBL" id="JAC69676.1"/>
    </source>
</evidence>
<dbReference type="Gene3D" id="2.60.40.380">
    <property type="entry name" value="Purple acid phosphatase-like, N-terminal"/>
    <property type="match status" value="1"/>
</dbReference>
<keyword evidence="2 5" id="KW-0732">Signal</keyword>
<dbReference type="InterPro" id="IPR004843">
    <property type="entry name" value="Calcineurin-like_PHP"/>
</dbReference>
<evidence type="ECO:0000259" key="7">
    <source>
        <dbReference type="Pfam" id="PF14008"/>
    </source>
</evidence>
<organism evidence="9">
    <name type="scientific">Tetraselmis sp. GSL018</name>
    <dbReference type="NCBI Taxonomy" id="582737"/>
    <lineage>
        <taxon>Eukaryota</taxon>
        <taxon>Viridiplantae</taxon>
        <taxon>Chlorophyta</taxon>
        <taxon>core chlorophytes</taxon>
        <taxon>Chlorodendrophyceae</taxon>
        <taxon>Chlorodendrales</taxon>
        <taxon>Chlorodendraceae</taxon>
        <taxon>Tetraselmis</taxon>
    </lineage>
</organism>
<evidence type="ECO:0000256" key="2">
    <source>
        <dbReference type="ARBA" id="ARBA00022729"/>
    </source>
</evidence>
<proteinExistence type="inferred from homology"/>
<dbReference type="PANTHER" id="PTHR22953">
    <property type="entry name" value="ACID PHOSPHATASE RELATED"/>
    <property type="match status" value="1"/>
</dbReference>
<dbReference type="AlphaFoldDB" id="A0A061RGP6"/>
<feature type="domain" description="Calcineurin-like phosphoesterase" evidence="6">
    <location>
        <begin position="241"/>
        <end position="407"/>
    </location>
</feature>
<dbReference type="PANTHER" id="PTHR22953:SF153">
    <property type="entry name" value="PURPLE ACID PHOSPHATASE"/>
    <property type="match status" value="1"/>
</dbReference>
<dbReference type="InterPro" id="IPR025733">
    <property type="entry name" value="PAPs_C"/>
</dbReference>
<dbReference type="Pfam" id="PF14008">
    <property type="entry name" value="Metallophos_C"/>
    <property type="match status" value="1"/>
</dbReference>
<comment type="catalytic activity">
    <reaction evidence="5">
        <text>a phosphate monoester + H2O = an alcohol + phosphate</text>
        <dbReference type="Rhea" id="RHEA:15017"/>
        <dbReference type="ChEBI" id="CHEBI:15377"/>
        <dbReference type="ChEBI" id="CHEBI:30879"/>
        <dbReference type="ChEBI" id="CHEBI:43474"/>
        <dbReference type="ChEBI" id="CHEBI:67140"/>
        <dbReference type="EC" id="3.1.3.2"/>
    </reaction>
</comment>
<feature type="domain" description="Purple acid phosphatase C-terminal" evidence="7">
    <location>
        <begin position="422"/>
        <end position="475"/>
    </location>
</feature>